<dbReference type="EMBL" id="CP001392">
    <property type="protein sequence ID" value="ACM33576.1"/>
    <property type="molecule type" value="Genomic_DNA"/>
</dbReference>
<proteinExistence type="predicted"/>
<dbReference type="KEGG" id="dia:Dtpsy_2122"/>
<evidence type="ECO:0000313" key="1">
    <source>
        <dbReference type="EMBL" id="ACM33576.1"/>
    </source>
</evidence>
<gene>
    <name evidence="1" type="ordered locus">Dtpsy_2122</name>
</gene>
<protein>
    <submittedName>
        <fullName evidence="1">Uncharacterized protein</fullName>
    </submittedName>
</protein>
<reference evidence="1 2" key="1">
    <citation type="journal article" date="2010" name="J. Bacteriol.">
        <title>Completed genome sequence of the anaerobic iron-oxidizing bacterium Acidovorax ebreus strain TPSY.</title>
        <authorList>
            <person name="Byrne-Bailey K.G."/>
            <person name="Weber K.A."/>
            <person name="Chair A.H."/>
            <person name="Bose S."/>
            <person name="Knox T."/>
            <person name="Spanbauer T.L."/>
            <person name="Chertkov O."/>
            <person name="Coates J.D."/>
        </authorList>
    </citation>
    <scope>NUCLEOTIDE SEQUENCE [LARGE SCALE GENOMIC DNA]</scope>
    <source>
        <strain evidence="1 2">TPSY</strain>
    </source>
</reference>
<name>A0A9J9QEB3_ACIET</name>
<dbReference type="RefSeq" id="WP_015913598.1">
    <property type="nucleotide sequence ID" value="NC_011992.1"/>
</dbReference>
<dbReference type="AlphaFoldDB" id="A0A9J9QEB3"/>
<accession>A0A9J9QEB3</accession>
<sequence length="61" mass="6652">MAMIANGVATVERPLRVEIGKPIAPEVFEVPADAKAFPLRGVSEFLCKRVGLQLTEMRSPN</sequence>
<dbReference type="Proteomes" id="UP000000450">
    <property type="component" value="Chromosome"/>
</dbReference>
<keyword evidence="2" id="KW-1185">Reference proteome</keyword>
<organism evidence="1 2">
    <name type="scientific">Acidovorax ebreus (strain TPSY)</name>
    <name type="common">Diaphorobacter sp. (strain TPSY)</name>
    <dbReference type="NCBI Taxonomy" id="535289"/>
    <lineage>
        <taxon>Bacteria</taxon>
        <taxon>Pseudomonadati</taxon>
        <taxon>Pseudomonadota</taxon>
        <taxon>Betaproteobacteria</taxon>
        <taxon>Burkholderiales</taxon>
        <taxon>Comamonadaceae</taxon>
        <taxon>Diaphorobacter</taxon>
    </lineage>
</organism>
<evidence type="ECO:0000313" key="2">
    <source>
        <dbReference type="Proteomes" id="UP000000450"/>
    </source>
</evidence>